<dbReference type="SMART" id="SM00271">
    <property type="entry name" value="DnaJ"/>
    <property type="match status" value="1"/>
</dbReference>
<dbReference type="SUPFAM" id="SSF46565">
    <property type="entry name" value="Chaperone J-domain"/>
    <property type="match status" value="1"/>
</dbReference>
<dbReference type="Gramene" id="PAN17831">
    <property type="protein sequence ID" value="PAN17831"/>
    <property type="gene ID" value="PAHAL_3G157900"/>
</dbReference>
<sequence>MAGGGTGKATCYAVLGVARDASAAEIRSAWRRLSLKWHPDKLKGAEDHSRLKEQALARYHEIQEAYKVLSDPSRKAMYDAGLLLQQQFDAAHGHGGDKRYLIAMQERLGASSDTVDELSDKVHKIEIKSSSLSARTGRPACGRINLFFTFTTAAAPDAGTSRGAAAGPRYARGAGSSSAPPRRAAPRKMLRQKMIEARLRCDRKD</sequence>
<dbReference type="PANTHER" id="PTHR44743:SF10">
    <property type="entry name" value="J DOMAIN-CONTAINING PROTEIN"/>
    <property type="match status" value="1"/>
</dbReference>
<evidence type="ECO:0000256" key="1">
    <source>
        <dbReference type="SAM" id="MobiDB-lite"/>
    </source>
</evidence>
<dbReference type="Pfam" id="PF00226">
    <property type="entry name" value="DnaJ"/>
    <property type="match status" value="1"/>
</dbReference>
<dbReference type="PROSITE" id="PS50076">
    <property type="entry name" value="DNAJ_2"/>
    <property type="match status" value="1"/>
</dbReference>
<feature type="compositionally biased region" description="Low complexity" evidence="1">
    <location>
        <begin position="158"/>
        <end position="182"/>
    </location>
</feature>
<feature type="region of interest" description="Disordered" evidence="1">
    <location>
        <begin position="158"/>
        <end position="190"/>
    </location>
</feature>
<dbReference type="EMBL" id="CM008048">
    <property type="protein sequence ID" value="PAN17831.1"/>
    <property type="molecule type" value="Genomic_DNA"/>
</dbReference>
<gene>
    <name evidence="3" type="ORF">PAHAL_3G157900</name>
</gene>
<proteinExistence type="predicted"/>
<dbReference type="Gene3D" id="1.10.287.110">
    <property type="entry name" value="DnaJ domain"/>
    <property type="match status" value="1"/>
</dbReference>
<dbReference type="InterPro" id="IPR036869">
    <property type="entry name" value="J_dom_sf"/>
</dbReference>
<organism evidence="3">
    <name type="scientific">Panicum hallii</name>
    <dbReference type="NCBI Taxonomy" id="206008"/>
    <lineage>
        <taxon>Eukaryota</taxon>
        <taxon>Viridiplantae</taxon>
        <taxon>Streptophyta</taxon>
        <taxon>Embryophyta</taxon>
        <taxon>Tracheophyta</taxon>
        <taxon>Spermatophyta</taxon>
        <taxon>Magnoliopsida</taxon>
        <taxon>Liliopsida</taxon>
        <taxon>Poales</taxon>
        <taxon>Poaceae</taxon>
        <taxon>PACMAD clade</taxon>
        <taxon>Panicoideae</taxon>
        <taxon>Panicodae</taxon>
        <taxon>Paniceae</taxon>
        <taxon>Panicinae</taxon>
        <taxon>Panicum</taxon>
        <taxon>Panicum sect. Panicum</taxon>
    </lineage>
</organism>
<evidence type="ECO:0000259" key="2">
    <source>
        <dbReference type="PROSITE" id="PS50076"/>
    </source>
</evidence>
<dbReference type="PANTHER" id="PTHR44743">
    <property type="entry name" value="PUTATIVE, EXPRESSED-RELATED"/>
    <property type="match status" value="1"/>
</dbReference>
<dbReference type="PRINTS" id="PR00625">
    <property type="entry name" value="JDOMAIN"/>
</dbReference>
<name>A0A2S3H955_9POAL</name>
<reference evidence="3" key="1">
    <citation type="submission" date="2018-04" db="EMBL/GenBank/DDBJ databases">
        <title>WGS assembly of Panicum hallii.</title>
        <authorList>
            <person name="Lovell J."/>
            <person name="Jenkins J."/>
            <person name="Lowry D."/>
            <person name="Mamidi S."/>
            <person name="Sreedasyam A."/>
            <person name="Weng X."/>
            <person name="Barry K."/>
            <person name="Bonette J."/>
            <person name="Campitelli B."/>
            <person name="Daum C."/>
            <person name="Gordon S."/>
            <person name="Gould B."/>
            <person name="Lipzen A."/>
            <person name="Macqueen A."/>
            <person name="Palacio-Mejia J."/>
            <person name="Plott C."/>
            <person name="Shakirov E."/>
            <person name="Shu S."/>
            <person name="Yoshinaga Y."/>
            <person name="Zane M."/>
            <person name="Rokhsar D."/>
            <person name="Grimwood J."/>
            <person name="Schmutz J."/>
            <person name="Juenger T."/>
        </authorList>
    </citation>
    <scope>NUCLEOTIDE SEQUENCE [LARGE SCALE GENOMIC DNA]</scope>
    <source>
        <strain evidence="3">FIL2</strain>
    </source>
</reference>
<dbReference type="InterPro" id="IPR001623">
    <property type="entry name" value="DnaJ_domain"/>
</dbReference>
<protein>
    <recommendedName>
        <fullName evidence="2">J domain-containing protein</fullName>
    </recommendedName>
</protein>
<dbReference type="Proteomes" id="UP000243499">
    <property type="component" value="Chromosome 3"/>
</dbReference>
<dbReference type="CDD" id="cd06257">
    <property type="entry name" value="DnaJ"/>
    <property type="match status" value="1"/>
</dbReference>
<dbReference type="GO" id="GO:0005783">
    <property type="term" value="C:endoplasmic reticulum"/>
    <property type="evidence" value="ECO:0007669"/>
    <property type="project" value="UniProtKB-ARBA"/>
</dbReference>
<feature type="domain" description="J" evidence="2">
    <location>
        <begin position="10"/>
        <end position="82"/>
    </location>
</feature>
<accession>A0A2S3H955</accession>
<dbReference type="AlphaFoldDB" id="A0A2S3H955"/>
<evidence type="ECO:0000313" key="3">
    <source>
        <dbReference type="EMBL" id="PAN17831.1"/>
    </source>
</evidence>